<organism evidence="1 2">
    <name type="scientific">Heterorhabditis bacteriophora</name>
    <name type="common">Entomopathogenic nematode worm</name>
    <dbReference type="NCBI Taxonomy" id="37862"/>
    <lineage>
        <taxon>Eukaryota</taxon>
        <taxon>Metazoa</taxon>
        <taxon>Ecdysozoa</taxon>
        <taxon>Nematoda</taxon>
        <taxon>Chromadorea</taxon>
        <taxon>Rhabditida</taxon>
        <taxon>Rhabditina</taxon>
        <taxon>Rhabditomorpha</taxon>
        <taxon>Strongyloidea</taxon>
        <taxon>Heterorhabditidae</taxon>
        <taxon>Heterorhabditis</taxon>
    </lineage>
</organism>
<reference evidence="2" key="1">
    <citation type="submission" date="2016-11" db="UniProtKB">
        <authorList>
            <consortium name="WormBaseParasite"/>
        </authorList>
    </citation>
    <scope>IDENTIFICATION</scope>
</reference>
<name>A0A1I7WN47_HETBA</name>
<sequence>MGVCMSHEDKIRQLALNHPPNYAKEVRKEAPLAPEHTIYDYEQVRQPSERLAVLSCPHARGLRPDRLVIVDLDETSPTYCKVS</sequence>
<accession>A0A1I7WN47</accession>
<dbReference type="WBParaSite" id="Hba_06575">
    <property type="protein sequence ID" value="Hba_06575"/>
    <property type="gene ID" value="Hba_06575"/>
</dbReference>
<evidence type="ECO:0000313" key="2">
    <source>
        <dbReference type="WBParaSite" id="Hba_06575"/>
    </source>
</evidence>
<keyword evidence="1" id="KW-1185">Reference proteome</keyword>
<evidence type="ECO:0000313" key="1">
    <source>
        <dbReference type="Proteomes" id="UP000095283"/>
    </source>
</evidence>
<dbReference type="AlphaFoldDB" id="A0A1I7WN47"/>
<proteinExistence type="predicted"/>
<dbReference type="Proteomes" id="UP000095283">
    <property type="component" value="Unplaced"/>
</dbReference>
<protein>
    <submittedName>
        <fullName evidence="2">Transposase</fullName>
    </submittedName>
</protein>